<gene>
    <name evidence="8" type="ORF">AOL_s00043g162</name>
</gene>
<dbReference type="HOGENOM" id="CLU_657236_0_0_1"/>
<organism evidence="8 9">
    <name type="scientific">Arthrobotrys oligospora (strain ATCC 24927 / CBS 115.81 / DSM 1491)</name>
    <name type="common">Nematode-trapping fungus</name>
    <name type="synonym">Didymozoophaga oligospora</name>
    <dbReference type="NCBI Taxonomy" id="756982"/>
    <lineage>
        <taxon>Eukaryota</taxon>
        <taxon>Fungi</taxon>
        <taxon>Dikarya</taxon>
        <taxon>Ascomycota</taxon>
        <taxon>Pezizomycotina</taxon>
        <taxon>Orbiliomycetes</taxon>
        <taxon>Orbiliales</taxon>
        <taxon>Orbiliaceae</taxon>
        <taxon>Orbilia</taxon>
        <taxon>Orbilia oligospora</taxon>
    </lineage>
</organism>
<evidence type="ECO:0000256" key="4">
    <source>
        <dbReference type="PROSITE-ProRule" id="PRU00175"/>
    </source>
</evidence>
<evidence type="ECO:0000256" key="1">
    <source>
        <dbReference type="ARBA" id="ARBA00022723"/>
    </source>
</evidence>
<feature type="signal peptide" evidence="6">
    <location>
        <begin position="1"/>
        <end position="21"/>
    </location>
</feature>
<dbReference type="GeneID" id="22889845"/>
<keyword evidence="6" id="KW-0732">Signal</keyword>
<proteinExistence type="predicted"/>
<feature type="compositionally biased region" description="Basic and acidic residues" evidence="5">
    <location>
        <begin position="287"/>
        <end position="316"/>
    </location>
</feature>
<dbReference type="RefSeq" id="XP_011118951.1">
    <property type="nucleotide sequence ID" value="XM_011120649.1"/>
</dbReference>
<dbReference type="GO" id="GO:0016567">
    <property type="term" value="P:protein ubiquitination"/>
    <property type="evidence" value="ECO:0007669"/>
    <property type="project" value="TreeGrafter"/>
</dbReference>
<dbReference type="GO" id="GO:0061630">
    <property type="term" value="F:ubiquitin protein ligase activity"/>
    <property type="evidence" value="ECO:0007669"/>
    <property type="project" value="TreeGrafter"/>
</dbReference>
<dbReference type="OMA" id="FQDDECR"/>
<dbReference type="InParanoid" id="G1X389"/>
<keyword evidence="9" id="KW-1185">Reference proteome</keyword>
<name>G1X389_ARTOA</name>
<sequence length="440" mass="50113">MWCNSPITVIFLAAFPLLAIAELPEIPEGANFAYHIEGDAIIRDRLVPKTIDGWGKHPGTRYPEPCFPLMNTETRRIYTFGHVTKLALNAAFYDIPNRDDDIKFEFFQDDECRIPNHPRMLYINGEYEIPEEIKTRMGSLILIDPLSLTFARNPYPYSFWRVNASENVLVKSKENWDRDRRLFDEVTTDLSAGNQERSCTICLNSLVEKEPSTVLLGDCGHSYHGPCLDRWAAAHPERNPRDPVEFKRRTGFPLAQLTPCPTCRKPLNRRKMARIPTQVAEEEERKEEEPRGIRDPRDNIRDEPILRGTPERRRNDPMNVNIYNDYSSTIGPPSLFTTPGSDLEDLVNAEYMDEKARGASRVKRPANYDFQSSFVGNNPLVLPEDYTSEVLEAPFNIQGPEVQLTENPETNNSPFVPNPLDEGISGFNGIGRSLRSGQLG</sequence>
<dbReference type="Proteomes" id="UP000008784">
    <property type="component" value="Unassembled WGS sequence"/>
</dbReference>
<keyword evidence="2 4" id="KW-0863">Zinc-finger</keyword>
<dbReference type="PANTHER" id="PTHR45969:SF69">
    <property type="entry name" value="FINGER DOMAIN PROTEIN, PUTATIVE (AFU_ORTHOLOGUE AFUA_3G12190)-RELATED"/>
    <property type="match status" value="1"/>
</dbReference>
<dbReference type="SMART" id="SM00184">
    <property type="entry name" value="RING"/>
    <property type="match status" value="1"/>
</dbReference>
<evidence type="ECO:0000259" key="7">
    <source>
        <dbReference type="PROSITE" id="PS50089"/>
    </source>
</evidence>
<accession>G1X389</accession>
<feature type="chain" id="PRO_5003426524" description="RING-type domain-containing protein" evidence="6">
    <location>
        <begin position="22"/>
        <end position="440"/>
    </location>
</feature>
<evidence type="ECO:0000256" key="5">
    <source>
        <dbReference type="SAM" id="MobiDB-lite"/>
    </source>
</evidence>
<dbReference type="SUPFAM" id="SSF57850">
    <property type="entry name" value="RING/U-box"/>
    <property type="match status" value="1"/>
</dbReference>
<dbReference type="Pfam" id="PF13639">
    <property type="entry name" value="zf-RING_2"/>
    <property type="match status" value="1"/>
</dbReference>
<evidence type="ECO:0000256" key="2">
    <source>
        <dbReference type="ARBA" id="ARBA00022771"/>
    </source>
</evidence>
<dbReference type="PANTHER" id="PTHR45969">
    <property type="entry name" value="RING ZINC FINGER PROTEIN-RELATED"/>
    <property type="match status" value="1"/>
</dbReference>
<feature type="domain" description="RING-type" evidence="7">
    <location>
        <begin position="199"/>
        <end position="264"/>
    </location>
</feature>
<dbReference type="EMBL" id="ADOT01000057">
    <property type="protein sequence ID" value="EGX52373.1"/>
    <property type="molecule type" value="Genomic_DNA"/>
</dbReference>
<dbReference type="InterPro" id="IPR001841">
    <property type="entry name" value="Znf_RING"/>
</dbReference>
<evidence type="ECO:0000256" key="6">
    <source>
        <dbReference type="SAM" id="SignalP"/>
    </source>
</evidence>
<comment type="caution">
    <text evidence="8">The sequence shown here is derived from an EMBL/GenBank/DDBJ whole genome shotgun (WGS) entry which is preliminary data.</text>
</comment>
<dbReference type="InterPro" id="IPR013083">
    <property type="entry name" value="Znf_RING/FYVE/PHD"/>
</dbReference>
<keyword evidence="1" id="KW-0479">Metal-binding</keyword>
<dbReference type="CDD" id="cd16448">
    <property type="entry name" value="RING-H2"/>
    <property type="match status" value="1"/>
</dbReference>
<evidence type="ECO:0000313" key="9">
    <source>
        <dbReference type="Proteomes" id="UP000008784"/>
    </source>
</evidence>
<dbReference type="GO" id="GO:0008270">
    <property type="term" value="F:zinc ion binding"/>
    <property type="evidence" value="ECO:0007669"/>
    <property type="project" value="UniProtKB-KW"/>
</dbReference>
<dbReference type="PROSITE" id="PS50089">
    <property type="entry name" value="ZF_RING_2"/>
    <property type="match status" value="1"/>
</dbReference>
<dbReference type="OrthoDB" id="8062037at2759"/>
<protein>
    <recommendedName>
        <fullName evidence="7">RING-type domain-containing protein</fullName>
    </recommendedName>
</protein>
<reference evidence="8 9" key="1">
    <citation type="journal article" date="2011" name="PLoS Pathog.">
        <title>Genomic and proteomic analyses of the fungus Arthrobotrys oligospora provide insights into nematode-trap formation.</title>
        <authorList>
            <person name="Yang J."/>
            <person name="Wang L."/>
            <person name="Ji X."/>
            <person name="Feng Y."/>
            <person name="Li X."/>
            <person name="Zou C."/>
            <person name="Xu J."/>
            <person name="Ren Y."/>
            <person name="Mi Q."/>
            <person name="Wu J."/>
            <person name="Liu S."/>
            <person name="Liu Y."/>
            <person name="Huang X."/>
            <person name="Wang H."/>
            <person name="Niu X."/>
            <person name="Li J."/>
            <person name="Liang L."/>
            <person name="Luo Y."/>
            <person name="Ji K."/>
            <person name="Zhou W."/>
            <person name="Yu Z."/>
            <person name="Li G."/>
            <person name="Liu Y."/>
            <person name="Li L."/>
            <person name="Qiao M."/>
            <person name="Feng L."/>
            <person name="Zhang K.-Q."/>
        </authorList>
    </citation>
    <scope>NUCLEOTIDE SEQUENCE [LARGE SCALE GENOMIC DNA]</scope>
    <source>
        <strain evidence="9">ATCC 24927 / CBS 115.81 / DSM 1491</strain>
    </source>
</reference>
<dbReference type="AlphaFoldDB" id="G1X389"/>
<evidence type="ECO:0000313" key="8">
    <source>
        <dbReference type="EMBL" id="EGX52373.1"/>
    </source>
</evidence>
<dbReference type="Gene3D" id="3.30.40.10">
    <property type="entry name" value="Zinc/RING finger domain, C3HC4 (zinc finger)"/>
    <property type="match status" value="1"/>
</dbReference>
<evidence type="ECO:0000256" key="3">
    <source>
        <dbReference type="ARBA" id="ARBA00022833"/>
    </source>
</evidence>
<feature type="region of interest" description="Disordered" evidence="5">
    <location>
        <begin position="277"/>
        <end position="319"/>
    </location>
</feature>
<keyword evidence="3" id="KW-0862">Zinc</keyword>